<feature type="disulfide bond" evidence="12">
    <location>
        <begin position="229"/>
        <end position="242"/>
    </location>
</feature>
<feature type="binding site" evidence="10">
    <location>
        <position position="332"/>
    </location>
    <ligand>
        <name>hydrogencarbonate</name>
        <dbReference type="ChEBI" id="CHEBI:17544"/>
        <label>1</label>
    </ligand>
</feature>
<dbReference type="GO" id="GO:0055037">
    <property type="term" value="C:recycling endosome"/>
    <property type="evidence" value="ECO:0007669"/>
    <property type="project" value="TreeGrafter"/>
</dbReference>
<dbReference type="SMART" id="SM00094">
    <property type="entry name" value="TR_FER"/>
    <property type="match status" value="2"/>
</dbReference>
<evidence type="ECO:0000256" key="3">
    <source>
        <dbReference type="ARBA" id="ARBA00022496"/>
    </source>
</evidence>
<sequence>MGVLYWDLPEPQENLQKAASNFFAGSCVPCADRTAFPKLCQLCAGKGTDKCACSNHEPYFGYSGAFKCLQDDVGDVAFVKHLTVLDDLTQKADRDQYELLCLDNTRKPVDEYEECNLAQVPSHAVVARSVGGKEDLIWELLNQAQEHYGRDKSEGFQLFSSPHGKDLLFKDSAQGFLKIPPKMDSWMYLGFEYVTALRNLREETHPDTAKNVCKKVKWCAIGHMERVKCDEWSINSNGKIECETAETTEDCIAKIMKGEADAMSLDGGFIYIAGKCGLVPVLAENYKTNNPNCKNTPEKGYFAVAVVKSSSSDDLTWNTLEGKKSCHTAVDRTAGWNIPMGLLYSKINHCEFDKIFSQGCAPGYDRSSNLCALCIGSASGPGKECEPNNNERYYGYTGALRCLVEKGDVAFVKDQTVFQNTGGKNSEDWAKTLTQDYFQLLCLDGTRKPVTEAETCHLARAPNHAVVSREDKADCVRKILLEEQLQYGKNGSTCSGNFCLFQSQTKDLLFRDDTLCLAELPGKVTYESYLGAEYVTAVGNLRQCSTSKLLEACTFHRA</sequence>
<dbReference type="InterPro" id="IPR016357">
    <property type="entry name" value="Transferrin"/>
</dbReference>
<feature type="binding site" evidence="10">
    <location>
        <position position="334"/>
    </location>
    <ligand>
        <name>hydrogencarbonate</name>
        <dbReference type="ChEBI" id="CHEBI:17544"/>
        <label>1</label>
    </ligand>
</feature>
<evidence type="ECO:0000256" key="1">
    <source>
        <dbReference type="ARBA" id="ARBA00004613"/>
    </source>
</evidence>
<evidence type="ECO:0000256" key="8">
    <source>
        <dbReference type="ARBA" id="ARBA00023065"/>
    </source>
</evidence>
<dbReference type="PROSITE" id="PS51408">
    <property type="entry name" value="TRANSFERRIN_LIKE_4"/>
    <property type="match status" value="2"/>
</dbReference>
<feature type="binding site" evidence="11">
    <location>
        <position position="123"/>
    </location>
    <ligand>
        <name>Fe(3+)</name>
        <dbReference type="ChEBI" id="CHEBI:29034"/>
        <label>1</label>
    </ligand>
</feature>
<feature type="binding site" evidence="10">
    <location>
        <position position="335"/>
    </location>
    <ligand>
        <name>hydrogencarbonate</name>
        <dbReference type="ChEBI" id="CHEBI:17544"/>
        <label>1</label>
    </ligand>
</feature>
<gene>
    <name evidence="15" type="primary">LOC105288464</name>
</gene>
<dbReference type="InterPro" id="IPR018195">
    <property type="entry name" value="Transferrin_Fe_BS"/>
</dbReference>
<feature type="disulfide bond" evidence="12">
    <location>
        <begin position="40"/>
        <end position="51"/>
    </location>
</feature>
<dbReference type="Pfam" id="PF00405">
    <property type="entry name" value="Transferrin"/>
    <property type="match status" value="2"/>
</dbReference>
<evidence type="ECO:0000256" key="11">
    <source>
        <dbReference type="PIRSR" id="PIRSR002549-3"/>
    </source>
</evidence>
<name>A0A6P6CBE3_PTEVA</name>
<dbReference type="GO" id="GO:0006826">
    <property type="term" value="P:iron ion transport"/>
    <property type="evidence" value="ECO:0007669"/>
    <property type="project" value="UniProtKB-KW"/>
</dbReference>
<feature type="binding site" evidence="11">
    <location>
        <position position="464"/>
    </location>
    <ligand>
        <name>Fe(3+)</name>
        <dbReference type="ChEBI" id="CHEBI:29034"/>
        <label>1</label>
    </ligand>
</feature>
<dbReference type="InterPro" id="IPR001156">
    <property type="entry name" value="Transferrin-like_dom"/>
</dbReference>
<feature type="disulfide bond" evidence="12">
    <location>
        <begin position="360"/>
        <end position="374"/>
    </location>
</feature>
<keyword evidence="2" id="KW-0813">Transport</keyword>
<feature type="binding site" evidence="10">
    <location>
        <position position="328"/>
    </location>
    <ligand>
        <name>hydrogencarbonate</name>
        <dbReference type="ChEBI" id="CHEBI:17544"/>
        <label>1</label>
    </ligand>
</feature>
<feature type="binding site" evidence="11">
    <location>
        <position position="266"/>
    </location>
    <ligand>
        <name>Fe(3+)</name>
        <dbReference type="ChEBI" id="CHEBI:29034"/>
        <label>1</label>
    </ligand>
</feature>
<keyword evidence="6" id="KW-0677">Repeat</keyword>
<dbReference type="PROSITE" id="PS00206">
    <property type="entry name" value="TRANSFERRIN_LIKE_2"/>
    <property type="match status" value="2"/>
</dbReference>
<dbReference type="PANTHER" id="PTHR11485:SF31">
    <property type="entry name" value="SEROTRANSFERRIN"/>
    <property type="match status" value="1"/>
</dbReference>
<dbReference type="Gene3D" id="3.40.190.10">
    <property type="entry name" value="Periplasmic binding protein-like II"/>
    <property type="match status" value="3"/>
</dbReference>
<feature type="disulfide bond" evidence="12">
    <location>
        <begin position="442"/>
        <end position="456"/>
    </location>
</feature>
<dbReference type="PIRSF" id="PIRSF002549">
    <property type="entry name" value="Transferrin"/>
    <property type="match status" value="1"/>
</dbReference>
<dbReference type="SUPFAM" id="SSF53850">
    <property type="entry name" value="Periplasmic binding protein-like II"/>
    <property type="match status" value="2"/>
</dbReference>
<dbReference type="GO" id="GO:0005615">
    <property type="term" value="C:extracellular space"/>
    <property type="evidence" value="ECO:0007669"/>
    <property type="project" value="InterPro"/>
</dbReference>
<dbReference type="PROSITE" id="PS00207">
    <property type="entry name" value="TRANSFERRIN_LIKE_3"/>
    <property type="match status" value="1"/>
</dbReference>
<keyword evidence="4" id="KW-0964">Secreted</keyword>
<feature type="disulfide bond" evidence="12">
    <location>
        <begin position="27"/>
        <end position="43"/>
    </location>
</feature>
<evidence type="ECO:0000313" key="14">
    <source>
        <dbReference type="Proteomes" id="UP000515202"/>
    </source>
</evidence>
<dbReference type="PROSITE" id="PS00205">
    <property type="entry name" value="TRANSFERRIN_LIKE_1"/>
    <property type="match status" value="1"/>
</dbReference>
<evidence type="ECO:0000256" key="6">
    <source>
        <dbReference type="ARBA" id="ARBA00022737"/>
    </source>
</evidence>
<dbReference type="GO" id="GO:0005769">
    <property type="term" value="C:early endosome"/>
    <property type="evidence" value="ECO:0007669"/>
    <property type="project" value="TreeGrafter"/>
</dbReference>
<dbReference type="KEGG" id="pvp:105288464"/>
<protein>
    <submittedName>
        <fullName evidence="15">Serotransferrin-like</fullName>
    </submittedName>
</protein>
<dbReference type="PRINTS" id="PR00422">
    <property type="entry name" value="TRANSFERRIN"/>
</dbReference>
<dbReference type="PANTHER" id="PTHR11485">
    <property type="entry name" value="TRANSFERRIN"/>
    <property type="match status" value="1"/>
</dbReference>
<dbReference type="CDD" id="cd13617">
    <property type="entry name" value="PBP2_transferrin_C"/>
    <property type="match status" value="1"/>
</dbReference>
<dbReference type="Proteomes" id="UP000515202">
    <property type="component" value="Unplaced"/>
</dbReference>
<feature type="disulfide bond" evidence="12">
    <location>
        <begin position="219"/>
        <end position="251"/>
    </location>
</feature>
<keyword evidence="8" id="KW-0406">Ion transport</keyword>
<dbReference type="GO" id="GO:0019731">
    <property type="term" value="P:antibacterial humoral response"/>
    <property type="evidence" value="ECO:0007669"/>
    <property type="project" value="TreeGrafter"/>
</dbReference>
<feature type="binding site" evidence="11">
    <location>
        <position position="62"/>
    </location>
    <ligand>
        <name>Fe(3+)</name>
        <dbReference type="ChEBI" id="CHEBI:29034"/>
        <label>1</label>
    </ligand>
</feature>
<evidence type="ECO:0000256" key="7">
    <source>
        <dbReference type="ARBA" id="ARBA00023004"/>
    </source>
</evidence>
<feature type="domain" description="Transferrin-like" evidence="13">
    <location>
        <begin position="1"/>
        <end position="202"/>
    </location>
</feature>
<dbReference type="AlphaFoldDB" id="A0A6P6CBE3"/>
<evidence type="ECO:0000313" key="15">
    <source>
        <dbReference type="RefSeq" id="XP_023384721.1"/>
    </source>
</evidence>
<feature type="disulfide bond" evidence="12">
    <location>
        <begin position="101"/>
        <end position="115"/>
    </location>
</feature>
<evidence type="ECO:0000259" key="13">
    <source>
        <dbReference type="PROSITE" id="PS51408"/>
    </source>
</evidence>
<dbReference type="RefSeq" id="XP_023384721.1">
    <property type="nucleotide sequence ID" value="XM_023528953.1"/>
</dbReference>
<organism evidence="14 15">
    <name type="scientific">Pteropus vampyrus</name>
    <name type="common">Large flying fox</name>
    <dbReference type="NCBI Taxonomy" id="132908"/>
    <lineage>
        <taxon>Eukaryota</taxon>
        <taxon>Metazoa</taxon>
        <taxon>Chordata</taxon>
        <taxon>Craniata</taxon>
        <taxon>Vertebrata</taxon>
        <taxon>Euteleostomi</taxon>
        <taxon>Mammalia</taxon>
        <taxon>Eutheria</taxon>
        <taxon>Laurasiatheria</taxon>
        <taxon>Chiroptera</taxon>
        <taxon>Yinpterochiroptera</taxon>
        <taxon>Pteropodoidea</taxon>
        <taxon>Pteropodidae</taxon>
        <taxon>Pteropodinae</taxon>
        <taxon>Pteropus</taxon>
    </lineage>
</organism>
<feature type="domain" description="Transferrin-like" evidence="13">
    <location>
        <begin position="216"/>
        <end position="543"/>
    </location>
</feature>
<feature type="binding site" evidence="11">
    <location>
        <position position="301"/>
    </location>
    <ligand>
        <name>Fe(3+)</name>
        <dbReference type="ChEBI" id="CHEBI:29034"/>
        <label>1</label>
    </ligand>
</feature>
<feature type="disulfide bond" evidence="12">
    <location>
        <begin position="326"/>
        <end position="402"/>
    </location>
</feature>
<dbReference type="OrthoDB" id="41266at2759"/>
<keyword evidence="14" id="KW-1185">Reference proteome</keyword>
<dbReference type="GeneID" id="105288464"/>
<feature type="disulfide bond" evidence="12">
    <location>
        <begin position="494"/>
        <end position="499"/>
    </location>
</feature>
<proteinExistence type="predicted"/>
<evidence type="ECO:0000256" key="12">
    <source>
        <dbReference type="PIRSR" id="PIRSR002549-4"/>
    </source>
</evidence>
<evidence type="ECO:0000256" key="5">
    <source>
        <dbReference type="ARBA" id="ARBA00022723"/>
    </source>
</evidence>
<evidence type="ECO:0000256" key="2">
    <source>
        <dbReference type="ARBA" id="ARBA00022448"/>
    </source>
</evidence>
<accession>A0A6P6CBE3</accession>
<keyword evidence="3" id="KW-0410">Iron transport</keyword>
<evidence type="ECO:0000256" key="10">
    <source>
        <dbReference type="PIRSR" id="PIRSR002549-2"/>
    </source>
</evidence>
<feature type="disulfide bond" evidence="12">
    <location>
        <begin position="293"/>
        <end position="516"/>
    </location>
</feature>
<feature type="disulfide bond" evidence="12">
    <location>
        <begin position="276"/>
        <end position="553"/>
    </location>
</feature>
<dbReference type="GO" id="GO:0005886">
    <property type="term" value="C:plasma membrane"/>
    <property type="evidence" value="ECO:0007669"/>
    <property type="project" value="TreeGrafter"/>
</dbReference>
<dbReference type="FunFam" id="3.40.190.10:FF:000095">
    <property type="entry name" value="Lactotransferrin"/>
    <property type="match status" value="1"/>
</dbReference>
<feature type="disulfide bond" evidence="12">
    <location>
        <begin position="350"/>
        <end position="544"/>
    </location>
</feature>
<evidence type="ECO:0000256" key="4">
    <source>
        <dbReference type="ARBA" id="ARBA00022525"/>
    </source>
</evidence>
<dbReference type="GO" id="GO:0046872">
    <property type="term" value="F:metal ion binding"/>
    <property type="evidence" value="ECO:0007669"/>
    <property type="project" value="UniProtKB-KW"/>
</dbReference>
<comment type="subcellular location">
    <subcellularLocation>
        <location evidence="1">Secreted</location>
    </subcellularLocation>
</comment>
<keyword evidence="5 11" id="KW-0479">Metal-binding</keyword>
<feature type="binding site" evidence="11">
    <location>
        <position position="396"/>
    </location>
    <ligand>
        <name>Fe(3+)</name>
        <dbReference type="ChEBI" id="CHEBI:29034"/>
        <label>2</label>
    </ligand>
</feature>
<reference evidence="15" key="1">
    <citation type="submission" date="2025-08" db="UniProtKB">
        <authorList>
            <consortium name="RefSeq"/>
        </authorList>
    </citation>
    <scope>IDENTIFICATION</scope>
    <source>
        <tissue evidence="15">Kidney</tissue>
    </source>
</reference>
<keyword evidence="9 12" id="KW-1015">Disulfide bond</keyword>
<feature type="disulfide bond" evidence="12">
    <location>
        <begin position="371"/>
        <end position="385"/>
    </location>
</feature>
<keyword evidence="7 11" id="KW-0408">Iron</keyword>
<evidence type="ECO:0000256" key="9">
    <source>
        <dbReference type="ARBA" id="ARBA00023157"/>
    </source>
</evidence>